<name>A0A369A8G2_9FLAO</name>
<evidence type="ECO:0000256" key="1">
    <source>
        <dbReference type="SAM" id="Phobius"/>
    </source>
</evidence>
<accession>A0A369A8G2</accession>
<evidence type="ECO:0000313" key="2">
    <source>
        <dbReference type="EMBL" id="RCX03714.1"/>
    </source>
</evidence>
<keyword evidence="1" id="KW-0812">Transmembrane</keyword>
<dbReference type="PIRSF" id="PIRSF029033">
    <property type="entry name" value="UCP029033"/>
    <property type="match status" value="1"/>
</dbReference>
<sequence length="246" mass="27765">MKKQINLLAYAMICLAAIVIALLIRSAILEKYTSNHTIAVTGLGSVDFDSDLIVWSGTFSRIDKDLKKAYAEIEKDRFIILQYLISKGIKESSIVFQSIQINKEFDHQYDDTYNLRKKTFVGYNLSQSVTIESDQVDVVEEAGRSITELINQGIEFYSASPQYFYTKLAELKLQMIETATLDANKRARILAENSGNKIGKLKRATLGVFQIVGQNSGEDFSWGGTFNTFSRKKTAHITVKLEYLVD</sequence>
<dbReference type="Gene3D" id="3.30.70.2970">
    <property type="entry name" value="Protein of unknown function (DUF541), domain 2"/>
    <property type="match status" value="1"/>
</dbReference>
<keyword evidence="1" id="KW-1133">Transmembrane helix</keyword>
<dbReference type="PANTHER" id="PTHR34387:SF2">
    <property type="entry name" value="SLR1258 PROTEIN"/>
    <property type="match status" value="1"/>
</dbReference>
<dbReference type="AlphaFoldDB" id="A0A369A8G2"/>
<dbReference type="InterPro" id="IPR052022">
    <property type="entry name" value="26kDa_periplasmic_antigen"/>
</dbReference>
<dbReference type="Pfam" id="PF04402">
    <property type="entry name" value="SIMPL"/>
    <property type="match status" value="1"/>
</dbReference>
<dbReference type="InterPro" id="IPR016907">
    <property type="entry name" value="UCP029033"/>
</dbReference>
<reference evidence="2 3" key="1">
    <citation type="submission" date="2018-07" db="EMBL/GenBank/DDBJ databases">
        <title>Genomic Encyclopedia of Type Strains, Phase IV (KMG-IV): sequencing the most valuable type-strain genomes for metagenomic binning, comparative biology and taxonomic classification.</title>
        <authorList>
            <person name="Goeker M."/>
        </authorList>
    </citation>
    <scope>NUCLEOTIDE SEQUENCE [LARGE SCALE GENOMIC DNA]</scope>
    <source>
        <strain evidence="2 3">DSM 21410</strain>
    </source>
</reference>
<dbReference type="PANTHER" id="PTHR34387">
    <property type="entry name" value="SLR1258 PROTEIN"/>
    <property type="match status" value="1"/>
</dbReference>
<feature type="transmembrane region" description="Helical" evidence="1">
    <location>
        <begin position="7"/>
        <end position="28"/>
    </location>
</feature>
<proteinExistence type="predicted"/>
<dbReference type="RefSeq" id="WP_114366105.1">
    <property type="nucleotide sequence ID" value="NZ_BHZF01000002.1"/>
</dbReference>
<protein>
    <recommendedName>
        <fullName evidence="4">SIMPL domain-containing protein</fullName>
    </recommendedName>
</protein>
<dbReference type="GO" id="GO:0006974">
    <property type="term" value="P:DNA damage response"/>
    <property type="evidence" value="ECO:0007669"/>
    <property type="project" value="TreeGrafter"/>
</dbReference>
<dbReference type="EMBL" id="QPJS01000002">
    <property type="protein sequence ID" value="RCX03714.1"/>
    <property type="molecule type" value="Genomic_DNA"/>
</dbReference>
<keyword evidence="1" id="KW-0472">Membrane</keyword>
<dbReference type="InterPro" id="IPR007497">
    <property type="entry name" value="SIMPL/DUF541"/>
</dbReference>
<organism evidence="2 3">
    <name type="scientific">Schleiferia thermophila</name>
    <dbReference type="NCBI Taxonomy" id="884107"/>
    <lineage>
        <taxon>Bacteria</taxon>
        <taxon>Pseudomonadati</taxon>
        <taxon>Bacteroidota</taxon>
        <taxon>Flavobacteriia</taxon>
        <taxon>Flavobacteriales</taxon>
        <taxon>Schleiferiaceae</taxon>
        <taxon>Schleiferia</taxon>
    </lineage>
</organism>
<evidence type="ECO:0000313" key="3">
    <source>
        <dbReference type="Proteomes" id="UP000253517"/>
    </source>
</evidence>
<gene>
    <name evidence="2" type="ORF">DES35_102167</name>
</gene>
<comment type="caution">
    <text evidence="2">The sequence shown here is derived from an EMBL/GenBank/DDBJ whole genome shotgun (WGS) entry which is preliminary data.</text>
</comment>
<dbReference type="Proteomes" id="UP000253517">
    <property type="component" value="Unassembled WGS sequence"/>
</dbReference>
<keyword evidence="3" id="KW-1185">Reference proteome</keyword>
<evidence type="ECO:0008006" key="4">
    <source>
        <dbReference type="Google" id="ProtNLM"/>
    </source>
</evidence>